<keyword evidence="1" id="KW-0472">Membrane</keyword>
<evidence type="ECO:0000313" key="2">
    <source>
        <dbReference type="EMBL" id="PNH07464.1"/>
    </source>
</evidence>
<accession>A0A2J8A4L9</accession>
<dbReference type="Proteomes" id="UP000236333">
    <property type="component" value="Unassembled WGS sequence"/>
</dbReference>
<dbReference type="EMBL" id="PGGS01000179">
    <property type="protein sequence ID" value="PNH07464.1"/>
    <property type="molecule type" value="Genomic_DNA"/>
</dbReference>
<keyword evidence="1" id="KW-0812">Transmembrane</keyword>
<evidence type="ECO:0000256" key="1">
    <source>
        <dbReference type="SAM" id="Phobius"/>
    </source>
</evidence>
<comment type="caution">
    <text evidence="2">The sequence shown here is derived from an EMBL/GenBank/DDBJ whole genome shotgun (WGS) entry which is preliminary data.</text>
</comment>
<name>A0A2J8A4L9_9CHLO</name>
<organism evidence="2 3">
    <name type="scientific">Tetrabaena socialis</name>
    <dbReference type="NCBI Taxonomy" id="47790"/>
    <lineage>
        <taxon>Eukaryota</taxon>
        <taxon>Viridiplantae</taxon>
        <taxon>Chlorophyta</taxon>
        <taxon>core chlorophytes</taxon>
        <taxon>Chlorophyceae</taxon>
        <taxon>CS clade</taxon>
        <taxon>Chlamydomonadales</taxon>
        <taxon>Tetrabaenaceae</taxon>
        <taxon>Tetrabaena</taxon>
    </lineage>
</organism>
<reference evidence="2 3" key="1">
    <citation type="journal article" date="2017" name="Mol. Biol. Evol.">
        <title>The 4-celled Tetrabaena socialis nuclear genome reveals the essential components for genetic control of cell number at the origin of multicellularity in the volvocine lineage.</title>
        <authorList>
            <person name="Featherston J."/>
            <person name="Arakaki Y."/>
            <person name="Hanschen E.R."/>
            <person name="Ferris P.J."/>
            <person name="Michod R.E."/>
            <person name="Olson B.J.S.C."/>
            <person name="Nozaki H."/>
            <person name="Durand P.M."/>
        </authorList>
    </citation>
    <scope>NUCLEOTIDE SEQUENCE [LARGE SCALE GENOMIC DNA]</scope>
    <source>
        <strain evidence="2 3">NIES-571</strain>
    </source>
</reference>
<gene>
    <name evidence="2" type="ORF">TSOC_006089</name>
</gene>
<evidence type="ECO:0000313" key="3">
    <source>
        <dbReference type="Proteomes" id="UP000236333"/>
    </source>
</evidence>
<keyword evidence="1" id="KW-1133">Transmembrane helix</keyword>
<dbReference type="OrthoDB" id="537085at2759"/>
<feature type="transmembrane region" description="Helical" evidence="1">
    <location>
        <begin position="54"/>
        <end position="78"/>
    </location>
</feature>
<protein>
    <submittedName>
        <fullName evidence="2">Uncharacterized protein</fullName>
    </submittedName>
</protein>
<keyword evidence="3" id="KW-1185">Reference proteome</keyword>
<feature type="transmembrane region" description="Helical" evidence="1">
    <location>
        <begin position="20"/>
        <end position="42"/>
    </location>
</feature>
<dbReference type="AlphaFoldDB" id="A0A2J8A4L9"/>
<proteinExistence type="predicted"/>
<sequence>MPKSSSGLLSPTPSQRAGRLPVLILFLPYMLHPAQHVWRFYAAWQNSWTTRRTLWLALLWLLVFLLAVGLLVGLLVPWGNLGKTSFSVGPQLVAVSATQVSLVLQLNRDAMLYYAVLPQAALIDTPAATRRRHLASGASLTALAAAAAATAPAELPCARPPCAPPPLRARRPGRRSLATDSSRIHLPSIEADDVQAIAEWAEEDARLFPYAVACGMAQVPRRRANYTLTIDGHARTVPTGAAAVAAAGNASAQGALLGGLIAPLLDECVASFGLQVPNSTLVQSSGPFLARRCQRCPSLQPGTAYVVLLVGDGGRSTGIVQVKFTTAAAAA</sequence>